<dbReference type="AlphaFoldDB" id="A0A077LXW3"/>
<feature type="region of interest" description="Disordered" evidence="1">
    <location>
        <begin position="1"/>
        <end position="20"/>
    </location>
</feature>
<keyword evidence="3" id="KW-1185">Reference proteome</keyword>
<name>A0A077LXW3_9MICO</name>
<evidence type="ECO:0000313" key="2">
    <source>
        <dbReference type="EMBL" id="CCH78743.1"/>
    </source>
</evidence>
<dbReference type="Proteomes" id="UP000035721">
    <property type="component" value="Unassembled WGS sequence"/>
</dbReference>
<reference evidence="2 3" key="1">
    <citation type="journal article" date="2013" name="ISME J.">
        <title>A metabolic model for members of the genus Tetrasphaera involved in enhanced biological phosphorus removal.</title>
        <authorList>
            <person name="Kristiansen R."/>
            <person name="Nguyen H.T.T."/>
            <person name="Saunders A.M."/>
            <person name="Nielsen J.L."/>
            <person name="Wimmer R."/>
            <person name="Le V.Q."/>
            <person name="McIlroy S.J."/>
            <person name="Petrovski S."/>
            <person name="Seviour R.J."/>
            <person name="Calteau A."/>
            <person name="Nielsen K.L."/>
            <person name="Nielsen P.H."/>
        </authorList>
    </citation>
    <scope>NUCLEOTIDE SEQUENCE [LARGE SCALE GENOMIC DNA]</scope>
    <source>
        <strain evidence="2 3">T1-X7</strain>
    </source>
</reference>
<dbReference type="EMBL" id="CAJB01000263">
    <property type="protein sequence ID" value="CCH78743.1"/>
    <property type="molecule type" value="Genomic_DNA"/>
</dbReference>
<protein>
    <submittedName>
        <fullName evidence="2">Uncharacterized protein</fullName>
    </submittedName>
</protein>
<gene>
    <name evidence="2" type="ORF">BN12_3350002</name>
</gene>
<accession>A0A077LXW3</accession>
<organism evidence="2 3">
    <name type="scientific">Nostocoides japonicum T1-X7</name>
    <dbReference type="NCBI Taxonomy" id="1194083"/>
    <lineage>
        <taxon>Bacteria</taxon>
        <taxon>Bacillati</taxon>
        <taxon>Actinomycetota</taxon>
        <taxon>Actinomycetes</taxon>
        <taxon>Micrococcales</taxon>
        <taxon>Intrasporangiaceae</taxon>
        <taxon>Nostocoides</taxon>
    </lineage>
</organism>
<comment type="caution">
    <text evidence="2">The sequence shown here is derived from an EMBL/GenBank/DDBJ whole genome shotgun (WGS) entry which is preliminary data.</text>
</comment>
<evidence type="ECO:0000313" key="3">
    <source>
        <dbReference type="Proteomes" id="UP000035721"/>
    </source>
</evidence>
<dbReference type="STRING" id="1194083.BN12_3350002"/>
<proteinExistence type="predicted"/>
<sequence>MPFWRRRGKGGASATTSTRADRSSVETYLRDFVDTRLFVEAYVEPSTNVTSTTVVLIAHDGEWTRRAVESREQAFELAKKLDIPVYDVNQTGYPARMREWTARQRREGRG</sequence>
<dbReference type="RefSeq" id="WP_048555578.1">
    <property type="nucleotide sequence ID" value="NZ_HF570958.1"/>
</dbReference>
<dbReference type="OrthoDB" id="5192422at2"/>
<evidence type="ECO:0000256" key="1">
    <source>
        <dbReference type="SAM" id="MobiDB-lite"/>
    </source>
</evidence>